<keyword evidence="2" id="KW-1185">Reference proteome</keyword>
<protein>
    <submittedName>
        <fullName evidence="1">Uncharacterized protein</fullName>
    </submittedName>
</protein>
<evidence type="ECO:0000313" key="1">
    <source>
        <dbReference type="EMBL" id="CAE6736050.1"/>
    </source>
</evidence>
<proteinExistence type="predicted"/>
<reference evidence="1 2" key="1">
    <citation type="submission" date="2021-02" db="EMBL/GenBank/DDBJ databases">
        <authorList>
            <person name="Vanwijnsberghe S."/>
        </authorList>
    </citation>
    <scope>NUCLEOTIDE SEQUENCE [LARGE SCALE GENOMIC DNA]</scope>
    <source>
        <strain evidence="1 2">R-69776</strain>
    </source>
</reference>
<accession>A0ABM8R6N7</accession>
<dbReference type="EMBL" id="CAJNBH010000005">
    <property type="protein sequence ID" value="CAE6736050.1"/>
    <property type="molecule type" value="Genomic_DNA"/>
</dbReference>
<organism evidence="1 2">
    <name type="scientific">Paraburkholderia nemoris</name>
    <dbReference type="NCBI Taxonomy" id="2793076"/>
    <lineage>
        <taxon>Bacteria</taxon>
        <taxon>Pseudomonadati</taxon>
        <taxon>Pseudomonadota</taxon>
        <taxon>Betaproteobacteria</taxon>
        <taxon>Burkholderiales</taxon>
        <taxon>Burkholderiaceae</taxon>
        <taxon>Paraburkholderia</taxon>
    </lineage>
</organism>
<name>A0ABM8R6N7_9BURK</name>
<comment type="caution">
    <text evidence="1">The sequence shown here is derived from an EMBL/GenBank/DDBJ whole genome shotgun (WGS) entry which is preliminary data.</text>
</comment>
<evidence type="ECO:0000313" key="2">
    <source>
        <dbReference type="Proteomes" id="UP000673821"/>
    </source>
</evidence>
<gene>
    <name evidence="1" type="ORF">R69776_02229</name>
</gene>
<sequence length="90" mass="9606">MPALSLCLLYCRDRANCMDGLIETLFLPRTRLIRAFADGGPGGGAAVDGVRYVTSSILLRPRYLGCGTPVDARTTSFGAEEIRIGTLAVD</sequence>
<dbReference type="Proteomes" id="UP000673821">
    <property type="component" value="Unassembled WGS sequence"/>
</dbReference>